<dbReference type="HOGENOM" id="CLU_014386_1_0_0"/>
<dbReference type="InterPro" id="IPR009056">
    <property type="entry name" value="Cyt_c-like_dom"/>
</dbReference>
<evidence type="ECO:0000256" key="4">
    <source>
        <dbReference type="PROSITE-ProRule" id="PRU00433"/>
    </source>
</evidence>
<accession>Q02D55</accession>
<dbReference type="GO" id="GO:0046872">
    <property type="term" value="F:metal ion binding"/>
    <property type="evidence" value="ECO:0007669"/>
    <property type="project" value="UniProtKB-KW"/>
</dbReference>
<dbReference type="InterPro" id="IPR036909">
    <property type="entry name" value="Cyt_c-like_dom_sf"/>
</dbReference>
<dbReference type="PROSITE" id="PS51257">
    <property type="entry name" value="PROKAR_LIPOPROTEIN"/>
    <property type="match status" value="1"/>
</dbReference>
<dbReference type="Gene3D" id="1.10.760.10">
    <property type="entry name" value="Cytochrome c-like domain"/>
    <property type="match status" value="1"/>
</dbReference>
<dbReference type="OrthoDB" id="9805202at2"/>
<dbReference type="EMBL" id="CP000473">
    <property type="protein sequence ID" value="ABJ84204.1"/>
    <property type="molecule type" value="Genomic_DNA"/>
</dbReference>
<dbReference type="InterPro" id="IPR051395">
    <property type="entry name" value="Cytochrome_c_Peroxidase/MauG"/>
</dbReference>
<evidence type="ECO:0000256" key="1">
    <source>
        <dbReference type="ARBA" id="ARBA00022617"/>
    </source>
</evidence>
<proteinExistence type="predicted"/>
<dbReference type="PANTHER" id="PTHR30600:SF9">
    <property type="entry name" value="BLR7738 PROTEIN"/>
    <property type="match status" value="1"/>
</dbReference>
<keyword evidence="5" id="KW-0732">Signal</keyword>
<dbReference type="Pfam" id="PF21419">
    <property type="entry name" value="RoxA-like_Cyt-c"/>
    <property type="match status" value="1"/>
</dbReference>
<keyword evidence="2 4" id="KW-0479">Metal-binding</keyword>
<dbReference type="InParanoid" id="Q02D55"/>
<evidence type="ECO:0000259" key="6">
    <source>
        <dbReference type="PROSITE" id="PS51007"/>
    </source>
</evidence>
<dbReference type="GO" id="GO:0004130">
    <property type="term" value="F:cytochrome-c peroxidase activity"/>
    <property type="evidence" value="ECO:0007669"/>
    <property type="project" value="TreeGrafter"/>
</dbReference>
<keyword evidence="3 4" id="KW-0408">Iron</keyword>
<dbReference type="GO" id="GO:0009055">
    <property type="term" value="F:electron transfer activity"/>
    <property type="evidence" value="ECO:0007669"/>
    <property type="project" value="InterPro"/>
</dbReference>
<dbReference type="SUPFAM" id="SSF46626">
    <property type="entry name" value="Cytochrome c"/>
    <property type="match status" value="2"/>
</dbReference>
<evidence type="ECO:0000313" key="7">
    <source>
        <dbReference type="EMBL" id="ABJ84204.1"/>
    </source>
</evidence>
<dbReference type="PANTHER" id="PTHR30600">
    <property type="entry name" value="CYTOCHROME C PEROXIDASE-RELATED"/>
    <property type="match status" value="1"/>
</dbReference>
<evidence type="ECO:0000256" key="5">
    <source>
        <dbReference type="SAM" id="SignalP"/>
    </source>
</evidence>
<dbReference type="AlphaFoldDB" id="Q02D55"/>
<reference evidence="7" key="1">
    <citation type="submission" date="2006-10" db="EMBL/GenBank/DDBJ databases">
        <title>Complete sequence of Solibacter usitatus Ellin6076.</title>
        <authorList>
            <consortium name="US DOE Joint Genome Institute"/>
            <person name="Copeland A."/>
            <person name="Lucas S."/>
            <person name="Lapidus A."/>
            <person name="Barry K."/>
            <person name="Detter J.C."/>
            <person name="Glavina del Rio T."/>
            <person name="Hammon N."/>
            <person name="Israni S."/>
            <person name="Dalin E."/>
            <person name="Tice H."/>
            <person name="Pitluck S."/>
            <person name="Thompson L.S."/>
            <person name="Brettin T."/>
            <person name="Bruce D."/>
            <person name="Han C."/>
            <person name="Tapia R."/>
            <person name="Gilna P."/>
            <person name="Schmutz J."/>
            <person name="Larimer F."/>
            <person name="Land M."/>
            <person name="Hauser L."/>
            <person name="Kyrpides N."/>
            <person name="Mikhailova N."/>
            <person name="Janssen P.H."/>
            <person name="Kuske C.R."/>
            <person name="Richardson P."/>
        </authorList>
    </citation>
    <scope>NUCLEOTIDE SEQUENCE</scope>
    <source>
        <strain evidence="7">Ellin6076</strain>
    </source>
</reference>
<keyword evidence="1 4" id="KW-0349">Heme</keyword>
<name>Q02D55_SOLUE</name>
<dbReference type="InterPro" id="IPR047758">
    <property type="entry name" value="CytoC_perox"/>
</dbReference>
<gene>
    <name evidence="7" type="ordered locus">Acid_3227</name>
</gene>
<dbReference type="NCBIfam" id="NF040606">
    <property type="entry name" value="CytoC_perox"/>
    <property type="match status" value="1"/>
</dbReference>
<evidence type="ECO:0000256" key="2">
    <source>
        <dbReference type="ARBA" id="ARBA00022723"/>
    </source>
</evidence>
<evidence type="ECO:0000256" key="3">
    <source>
        <dbReference type="ARBA" id="ARBA00023004"/>
    </source>
</evidence>
<dbReference type="GO" id="GO:0020037">
    <property type="term" value="F:heme binding"/>
    <property type="evidence" value="ECO:0007669"/>
    <property type="project" value="InterPro"/>
</dbReference>
<organism evidence="7">
    <name type="scientific">Solibacter usitatus (strain Ellin6076)</name>
    <dbReference type="NCBI Taxonomy" id="234267"/>
    <lineage>
        <taxon>Bacteria</taxon>
        <taxon>Pseudomonadati</taxon>
        <taxon>Acidobacteriota</taxon>
        <taxon>Terriglobia</taxon>
        <taxon>Bryobacterales</taxon>
        <taxon>Solibacteraceae</taxon>
        <taxon>Candidatus Solibacter</taxon>
    </lineage>
</organism>
<dbReference type="PROSITE" id="PS51007">
    <property type="entry name" value="CYTC"/>
    <property type="match status" value="1"/>
</dbReference>
<feature type="signal peptide" evidence="5">
    <location>
        <begin position="1"/>
        <end position="17"/>
    </location>
</feature>
<dbReference type="eggNOG" id="COG2857">
    <property type="taxonomic scope" value="Bacteria"/>
</dbReference>
<feature type="chain" id="PRO_5004163568" description="Cytochrome c domain-containing protein" evidence="5">
    <location>
        <begin position="18"/>
        <end position="566"/>
    </location>
</feature>
<protein>
    <recommendedName>
        <fullName evidence="6">Cytochrome c domain-containing protein</fullName>
    </recommendedName>
</protein>
<dbReference type="KEGG" id="sus:Acid_3227"/>
<sequence precursor="true">MFVLRGTVLAAALMLLACGQKSPQSSTQNPESVIIYTANGWTQPERDQYYHLAEGSELMSYALLANVKSVRTGKPFLEGMERFGFLPDHAGPGNPYGLPVGLTVSKSRNAGTAGLEIVGFNCAACHVGELTYQGKHVRIDGAPSLTNLQAYQIEFKDSLDAALKNPRELVALVIAMEKQRNTPGTPSGQEADKYAAEPVAQSAGNVEAAPTADASFHSVSSAAADAASRPPASSFDERLKTDIAILKARLAYLKNGKLIVDGTEPGPGRVDAFGAARNLLFPQYAVKMQSPVSFPFIWSVPDNIGRKPADFTWIHYDGNTNSILERNIGQALGMGAVFDPKTYQSTLRIANLHTMEVLTHKLQPPNWPAEVLGAIDEAKAQQGQQIFAEKCAGCHQDKLYPQMQIATDPNRANSFGQPVGKISFPLAVAPILGGLKKRAFADDAISPAEQAGMDATPVVWRATGQYLARPLKGVWATAPFLHNGSVPTLYDLLHPDARPAKFIVGNREFDPAKIGYRSDMNSTGSNVWTYDTTQPGNSNIGHSGDAFGTSLPEDQKAALLEYLKKL</sequence>
<feature type="domain" description="Cytochrome c" evidence="6">
    <location>
        <begin position="378"/>
        <end position="566"/>
    </location>
</feature>
<dbReference type="STRING" id="234267.Acid_3227"/>